<sequence length="125" mass="13585">AGGPRELVAALLLGDDLLQRASVLSGQIDRAEPAVLTDSQLAGDQPLPEFLAPAEQDPDSPPPSDDAVWESYFRDAAQVACRAGSRFLAAWVAWDSFRRRRYPPPAKGDVPKCPARRGFPFTILI</sequence>
<comment type="caution">
    <text evidence="2">The sequence shown here is derived from an EMBL/GenBank/DDBJ whole genome shotgun (WGS) entry which is preliminary data.</text>
</comment>
<dbReference type="AlphaFoldDB" id="A0A0F8ZK30"/>
<evidence type="ECO:0000256" key="1">
    <source>
        <dbReference type="SAM" id="MobiDB-lite"/>
    </source>
</evidence>
<evidence type="ECO:0000313" key="2">
    <source>
        <dbReference type="EMBL" id="KKK94172.1"/>
    </source>
</evidence>
<protein>
    <submittedName>
        <fullName evidence="2">Uncharacterized protein</fullName>
    </submittedName>
</protein>
<reference evidence="2" key="1">
    <citation type="journal article" date="2015" name="Nature">
        <title>Complex archaea that bridge the gap between prokaryotes and eukaryotes.</title>
        <authorList>
            <person name="Spang A."/>
            <person name="Saw J.H."/>
            <person name="Jorgensen S.L."/>
            <person name="Zaremba-Niedzwiedzka K."/>
            <person name="Martijn J."/>
            <person name="Lind A.E."/>
            <person name="van Eijk R."/>
            <person name="Schleper C."/>
            <person name="Guy L."/>
            <person name="Ettema T.J."/>
        </authorList>
    </citation>
    <scope>NUCLEOTIDE SEQUENCE</scope>
</reference>
<feature type="non-terminal residue" evidence="2">
    <location>
        <position position="1"/>
    </location>
</feature>
<proteinExistence type="predicted"/>
<feature type="region of interest" description="Disordered" evidence="1">
    <location>
        <begin position="44"/>
        <end position="68"/>
    </location>
</feature>
<name>A0A0F8ZK30_9ZZZZ</name>
<organism evidence="2">
    <name type="scientific">marine sediment metagenome</name>
    <dbReference type="NCBI Taxonomy" id="412755"/>
    <lineage>
        <taxon>unclassified sequences</taxon>
        <taxon>metagenomes</taxon>
        <taxon>ecological metagenomes</taxon>
    </lineage>
</organism>
<accession>A0A0F8ZK30</accession>
<dbReference type="EMBL" id="LAZR01047458">
    <property type="protein sequence ID" value="KKK94172.1"/>
    <property type="molecule type" value="Genomic_DNA"/>
</dbReference>
<gene>
    <name evidence="2" type="ORF">LCGC14_2685530</name>
</gene>